<dbReference type="GO" id="GO:0006935">
    <property type="term" value="P:chemotaxis"/>
    <property type="evidence" value="ECO:0007669"/>
    <property type="project" value="InterPro"/>
</dbReference>
<evidence type="ECO:0000313" key="11">
    <source>
        <dbReference type="EMBL" id="TGX53224.1"/>
    </source>
</evidence>
<feature type="domain" description="MotA/TolQ/ExbB proton channel" evidence="10">
    <location>
        <begin position="79"/>
        <end position="191"/>
    </location>
</feature>
<keyword evidence="5 9" id="KW-0812">Transmembrane</keyword>
<accession>A0A4S1XA88</accession>
<dbReference type="PROSITE" id="PS01307">
    <property type="entry name" value="MOTA"/>
    <property type="match status" value="1"/>
</dbReference>
<evidence type="ECO:0000256" key="1">
    <source>
        <dbReference type="ARBA" id="ARBA00004651"/>
    </source>
</evidence>
<protein>
    <submittedName>
        <fullName evidence="11">Biopolymer transporter ExbB</fullName>
    </submittedName>
</protein>
<dbReference type="InterPro" id="IPR002898">
    <property type="entry name" value="MotA_ExbB_proton_chnl"/>
</dbReference>
<evidence type="ECO:0000313" key="12">
    <source>
        <dbReference type="Proteomes" id="UP000306147"/>
    </source>
</evidence>
<evidence type="ECO:0000256" key="7">
    <source>
        <dbReference type="ARBA" id="ARBA00022989"/>
    </source>
</evidence>
<feature type="transmembrane region" description="Helical" evidence="9">
    <location>
        <begin position="6"/>
        <end position="25"/>
    </location>
</feature>
<dbReference type="Proteomes" id="UP000306147">
    <property type="component" value="Unassembled WGS sequence"/>
</dbReference>
<organism evidence="11 12">
    <name type="scientific">Sphingomonas gei</name>
    <dbReference type="NCBI Taxonomy" id="1395960"/>
    <lineage>
        <taxon>Bacteria</taxon>
        <taxon>Pseudomonadati</taxon>
        <taxon>Pseudomonadota</taxon>
        <taxon>Alphaproteobacteria</taxon>
        <taxon>Sphingomonadales</taxon>
        <taxon>Sphingomonadaceae</taxon>
        <taxon>Sphingomonas</taxon>
    </lineage>
</organism>
<feature type="transmembrane region" description="Helical" evidence="9">
    <location>
        <begin position="118"/>
        <end position="139"/>
    </location>
</feature>
<dbReference type="GO" id="GO:0071978">
    <property type="term" value="P:bacterial-type flagellum-dependent swarming motility"/>
    <property type="evidence" value="ECO:0007669"/>
    <property type="project" value="InterPro"/>
</dbReference>
<keyword evidence="8 9" id="KW-0472">Membrane</keyword>
<proteinExistence type="inferred from homology"/>
<name>A0A4S1XA88_9SPHN</name>
<keyword evidence="6" id="KW-0283">Flagellar rotation</keyword>
<keyword evidence="3" id="KW-0813">Transport</keyword>
<evidence type="ECO:0000256" key="9">
    <source>
        <dbReference type="SAM" id="Phobius"/>
    </source>
</evidence>
<evidence type="ECO:0000256" key="5">
    <source>
        <dbReference type="ARBA" id="ARBA00022692"/>
    </source>
</evidence>
<dbReference type="EMBL" id="SRXT01000004">
    <property type="protein sequence ID" value="TGX53224.1"/>
    <property type="molecule type" value="Genomic_DNA"/>
</dbReference>
<feature type="transmembrane region" description="Helical" evidence="9">
    <location>
        <begin position="151"/>
        <end position="177"/>
    </location>
</feature>
<evidence type="ECO:0000256" key="3">
    <source>
        <dbReference type="ARBA" id="ARBA00022448"/>
    </source>
</evidence>
<dbReference type="InterPro" id="IPR047055">
    <property type="entry name" value="MotA-like"/>
</dbReference>
<gene>
    <name evidence="11" type="ORF">E5A73_10195</name>
</gene>
<reference evidence="11 12" key="1">
    <citation type="submission" date="2019-04" db="EMBL/GenBank/DDBJ databases">
        <title>Sphingomonas psychrotolerans sp. nov., isolated from soil in the Tianshan Mountains, Xinjiang, China.</title>
        <authorList>
            <person name="Luo Y."/>
            <person name="Sheng H."/>
        </authorList>
    </citation>
    <scope>NUCLEOTIDE SEQUENCE [LARGE SCALE GENOMIC DNA]</scope>
    <source>
        <strain evidence="11 12">ZFGT-11</strain>
    </source>
</reference>
<evidence type="ECO:0000259" key="10">
    <source>
        <dbReference type="Pfam" id="PF01618"/>
    </source>
</evidence>
<dbReference type="AlphaFoldDB" id="A0A4S1XA88"/>
<keyword evidence="12" id="KW-1185">Reference proteome</keyword>
<dbReference type="PANTHER" id="PTHR30433:SF2">
    <property type="entry name" value="MOTILITY PROTEIN A"/>
    <property type="match status" value="1"/>
</dbReference>
<dbReference type="Pfam" id="PF01618">
    <property type="entry name" value="MotA_ExbB"/>
    <property type="match status" value="1"/>
</dbReference>
<keyword evidence="7 9" id="KW-1133">Transmembrane helix</keyword>
<evidence type="ECO:0000256" key="6">
    <source>
        <dbReference type="ARBA" id="ARBA00022779"/>
    </source>
</evidence>
<dbReference type="RefSeq" id="WP_135963734.1">
    <property type="nucleotide sequence ID" value="NZ_SRXT01000004.1"/>
</dbReference>
<dbReference type="PANTHER" id="PTHR30433">
    <property type="entry name" value="CHEMOTAXIS PROTEIN MOTA"/>
    <property type="match status" value="1"/>
</dbReference>
<comment type="subcellular location">
    <subcellularLocation>
        <location evidence="1">Cell membrane</location>
        <topology evidence="1">Multi-pass membrane protein</topology>
    </subcellularLocation>
</comment>
<comment type="similarity">
    <text evidence="2">Belongs to the MotA family.</text>
</comment>
<dbReference type="InterPro" id="IPR000540">
    <property type="entry name" value="Flag_MotA_CS"/>
</dbReference>
<evidence type="ECO:0000256" key="2">
    <source>
        <dbReference type="ARBA" id="ARBA00008038"/>
    </source>
</evidence>
<evidence type="ECO:0000256" key="4">
    <source>
        <dbReference type="ARBA" id="ARBA00022475"/>
    </source>
</evidence>
<dbReference type="GO" id="GO:0005886">
    <property type="term" value="C:plasma membrane"/>
    <property type="evidence" value="ECO:0007669"/>
    <property type="project" value="UniProtKB-SubCell"/>
</dbReference>
<sequence length="215" mass="22677">MNFAPFLDPVALAIVLGGTVVAVLLRTPLGDLGRGLAALRTLGRRRFHVEPLLAQVAAFGRIAQRHGVIALDRSVIADPDLAAAVAAIVDGASPEHVAALLDQCRVARFERHRAAAEMWSGMADIAPAMGMIGTLIGLVQMFTAMRDPKAIGAAMAVALLTTLYGAVIACLIATPVASRLKRYARHEAQERARLATPLAELAIVQPRLAARELAA</sequence>
<keyword evidence="4" id="KW-1003">Cell membrane</keyword>
<dbReference type="OrthoDB" id="9806929at2"/>
<comment type="caution">
    <text evidence="11">The sequence shown here is derived from an EMBL/GenBank/DDBJ whole genome shotgun (WGS) entry which is preliminary data.</text>
</comment>
<evidence type="ECO:0000256" key="8">
    <source>
        <dbReference type="ARBA" id="ARBA00023136"/>
    </source>
</evidence>